<name>A0A1F4URQ5_UNCKA</name>
<proteinExistence type="predicted"/>
<dbReference type="EMBL" id="MEVA01000006">
    <property type="protein sequence ID" value="OGC47667.1"/>
    <property type="molecule type" value="Genomic_DNA"/>
</dbReference>
<evidence type="ECO:0000313" key="1">
    <source>
        <dbReference type="EMBL" id="OGC47667.1"/>
    </source>
</evidence>
<evidence type="ECO:0000313" key="2">
    <source>
        <dbReference type="Proteomes" id="UP000176608"/>
    </source>
</evidence>
<gene>
    <name evidence="1" type="ORF">A2886_02725</name>
</gene>
<dbReference type="Proteomes" id="UP000176608">
    <property type="component" value="Unassembled WGS sequence"/>
</dbReference>
<accession>A0A1F4URQ5</accession>
<comment type="caution">
    <text evidence="1">The sequence shown here is derived from an EMBL/GenBank/DDBJ whole genome shotgun (WGS) entry which is preliminary data.</text>
</comment>
<dbReference type="AlphaFoldDB" id="A0A1F4URQ5"/>
<sequence>MSFTPRETRQTEVTLDYFLNRLDKSFGRIEAEIDKLLTRDELNAYMDKFWADYEQVKAEAVIKAALPFKDHA</sequence>
<reference evidence="1 2" key="1">
    <citation type="journal article" date="2016" name="Nat. Commun.">
        <title>Thousands of microbial genomes shed light on interconnected biogeochemical processes in an aquifer system.</title>
        <authorList>
            <person name="Anantharaman K."/>
            <person name="Brown C.T."/>
            <person name="Hug L.A."/>
            <person name="Sharon I."/>
            <person name="Castelle C.J."/>
            <person name="Probst A.J."/>
            <person name="Thomas B.C."/>
            <person name="Singh A."/>
            <person name="Wilkins M.J."/>
            <person name="Karaoz U."/>
            <person name="Brodie E.L."/>
            <person name="Williams K.H."/>
            <person name="Hubbard S.S."/>
            <person name="Banfield J.F."/>
        </authorList>
    </citation>
    <scope>NUCLEOTIDE SEQUENCE [LARGE SCALE GENOMIC DNA]</scope>
</reference>
<organism evidence="1 2">
    <name type="scientific">candidate division WWE3 bacterium RIFCSPHIGHO2_01_FULL_42_13</name>
    <dbReference type="NCBI Taxonomy" id="1802617"/>
    <lineage>
        <taxon>Bacteria</taxon>
        <taxon>Katanobacteria</taxon>
    </lineage>
</organism>
<dbReference type="STRING" id="1802617.A2886_02725"/>
<protein>
    <submittedName>
        <fullName evidence="1">Uncharacterized protein</fullName>
    </submittedName>
</protein>